<evidence type="ECO:0000313" key="2">
    <source>
        <dbReference type="Proteomes" id="UP000683507"/>
    </source>
</evidence>
<organism evidence="1 2">
    <name type="scientific">Parvicella tangerina</name>
    <dbReference type="NCBI Taxonomy" id="2829795"/>
    <lineage>
        <taxon>Bacteria</taxon>
        <taxon>Pseudomonadati</taxon>
        <taxon>Bacteroidota</taxon>
        <taxon>Flavobacteriia</taxon>
        <taxon>Flavobacteriales</taxon>
        <taxon>Parvicellaceae</taxon>
        <taxon>Parvicella</taxon>
    </lineage>
</organism>
<proteinExistence type="predicted"/>
<dbReference type="AlphaFoldDB" id="A0A916NEJ3"/>
<sequence>MRKLTVIIVGIVVLFSACSVEVKKEELKPMLFGQSRGLIAGVDIGDTWEEVKENYPEGWTVRESHEDGLDIYQIRKDWDEGSNYMNLSFGFDEEGLINEMRYTLTLSDKSRLALVEVQKMFIADFNRVTLQEKTDQWKYYGPDGNPYIISLQVIELNENTESLAIDVVKV</sequence>
<accession>A0A916NEJ3</accession>
<gene>
    <name evidence="1" type="ORF">CRYO30217_00065</name>
</gene>
<reference evidence="1" key="1">
    <citation type="submission" date="2021-04" db="EMBL/GenBank/DDBJ databases">
        <authorList>
            <person name="Rodrigo-Torres L."/>
            <person name="Arahal R. D."/>
            <person name="Lucena T."/>
        </authorList>
    </citation>
    <scope>NUCLEOTIDE SEQUENCE</scope>
    <source>
        <strain evidence="1">AS29M-1</strain>
    </source>
</reference>
<dbReference type="RefSeq" id="WP_258540309.1">
    <property type="nucleotide sequence ID" value="NZ_OU015584.1"/>
</dbReference>
<protein>
    <submittedName>
        <fullName evidence="1">Uncharacterized protein</fullName>
    </submittedName>
</protein>
<dbReference type="PROSITE" id="PS51257">
    <property type="entry name" value="PROKAR_LIPOPROTEIN"/>
    <property type="match status" value="1"/>
</dbReference>
<keyword evidence="2" id="KW-1185">Reference proteome</keyword>
<dbReference type="Proteomes" id="UP000683507">
    <property type="component" value="Chromosome"/>
</dbReference>
<name>A0A916NEJ3_9FLAO</name>
<dbReference type="KEGG" id="ptan:CRYO30217_00065"/>
<dbReference type="EMBL" id="OU015584">
    <property type="protein sequence ID" value="CAG5076322.1"/>
    <property type="molecule type" value="Genomic_DNA"/>
</dbReference>
<evidence type="ECO:0000313" key="1">
    <source>
        <dbReference type="EMBL" id="CAG5076322.1"/>
    </source>
</evidence>